<dbReference type="AlphaFoldDB" id="A0A545TW51"/>
<dbReference type="Pfam" id="PF00672">
    <property type="entry name" value="HAMP"/>
    <property type="match status" value="1"/>
</dbReference>
<accession>A0A545TW51</accession>
<dbReference type="PROSITE" id="PS50111">
    <property type="entry name" value="CHEMOTAXIS_TRANSDUC_2"/>
    <property type="match status" value="1"/>
</dbReference>
<dbReference type="PANTHER" id="PTHR32089">
    <property type="entry name" value="METHYL-ACCEPTING CHEMOTAXIS PROTEIN MCPB"/>
    <property type="match status" value="1"/>
</dbReference>
<dbReference type="OrthoDB" id="5693655at2"/>
<keyword evidence="9" id="KW-1185">Reference proteome</keyword>
<keyword evidence="5" id="KW-0472">Membrane</keyword>
<dbReference type="PRINTS" id="PR00260">
    <property type="entry name" value="CHEMTRNSDUCR"/>
</dbReference>
<dbReference type="Gene3D" id="1.10.287.950">
    <property type="entry name" value="Methyl-accepting chemotaxis protein"/>
    <property type="match status" value="1"/>
</dbReference>
<keyword evidence="2 4" id="KW-0807">Transducer</keyword>
<dbReference type="PANTHER" id="PTHR32089:SF70">
    <property type="entry name" value="ENERGY TAXIS MODULATING METHYL ACCEPTING SENSORY TRANSDUCER"/>
    <property type="match status" value="1"/>
</dbReference>
<comment type="similarity">
    <text evidence="3">Belongs to the methyl-accepting chemotaxis (MCP) protein family.</text>
</comment>
<dbReference type="GO" id="GO:0007165">
    <property type="term" value="P:signal transduction"/>
    <property type="evidence" value="ECO:0007669"/>
    <property type="project" value="UniProtKB-KW"/>
</dbReference>
<dbReference type="CDD" id="cd06225">
    <property type="entry name" value="HAMP"/>
    <property type="match status" value="1"/>
</dbReference>
<dbReference type="CDD" id="cd11386">
    <property type="entry name" value="MCP_signal"/>
    <property type="match status" value="1"/>
</dbReference>
<dbReference type="InterPro" id="IPR004089">
    <property type="entry name" value="MCPsignal_dom"/>
</dbReference>
<dbReference type="InterPro" id="IPR004090">
    <property type="entry name" value="Chemotax_Me-accpt_rcpt"/>
</dbReference>
<keyword evidence="5" id="KW-0812">Transmembrane</keyword>
<name>A0A545TW51_9GAMM</name>
<feature type="domain" description="HAMP" evidence="7">
    <location>
        <begin position="338"/>
        <end position="390"/>
    </location>
</feature>
<dbReference type="GO" id="GO:0016020">
    <property type="term" value="C:membrane"/>
    <property type="evidence" value="ECO:0007669"/>
    <property type="project" value="UniProtKB-SubCell"/>
</dbReference>
<evidence type="ECO:0000259" key="6">
    <source>
        <dbReference type="PROSITE" id="PS50111"/>
    </source>
</evidence>
<gene>
    <name evidence="8" type="ORF">FLL46_25210</name>
</gene>
<comment type="subcellular location">
    <subcellularLocation>
        <location evidence="1">Membrane</location>
    </subcellularLocation>
</comment>
<dbReference type="GO" id="GO:0004888">
    <property type="term" value="F:transmembrane signaling receptor activity"/>
    <property type="evidence" value="ECO:0007669"/>
    <property type="project" value="InterPro"/>
</dbReference>
<proteinExistence type="inferred from homology"/>
<evidence type="ECO:0000256" key="1">
    <source>
        <dbReference type="ARBA" id="ARBA00004370"/>
    </source>
</evidence>
<dbReference type="SMART" id="SM00304">
    <property type="entry name" value="HAMP"/>
    <property type="match status" value="1"/>
</dbReference>
<dbReference type="FunFam" id="1.10.287.950:FF:000001">
    <property type="entry name" value="Methyl-accepting chemotaxis sensory transducer"/>
    <property type="match status" value="1"/>
</dbReference>
<organism evidence="8 9">
    <name type="scientific">Aliikangiella coralliicola</name>
    <dbReference type="NCBI Taxonomy" id="2592383"/>
    <lineage>
        <taxon>Bacteria</taxon>
        <taxon>Pseudomonadati</taxon>
        <taxon>Pseudomonadota</taxon>
        <taxon>Gammaproteobacteria</taxon>
        <taxon>Oceanospirillales</taxon>
        <taxon>Pleioneaceae</taxon>
        <taxon>Aliikangiella</taxon>
    </lineage>
</organism>
<dbReference type="RefSeq" id="WP_142934957.1">
    <property type="nucleotide sequence ID" value="NZ_ML660172.1"/>
</dbReference>
<dbReference type="Proteomes" id="UP000315439">
    <property type="component" value="Unassembled WGS sequence"/>
</dbReference>
<protein>
    <submittedName>
        <fullName evidence="8">HAMP domain-containing protein</fullName>
    </submittedName>
</protein>
<dbReference type="SMART" id="SM00283">
    <property type="entry name" value="MA"/>
    <property type="match status" value="1"/>
</dbReference>
<comment type="caution">
    <text evidence="8">The sequence shown here is derived from an EMBL/GenBank/DDBJ whole genome shotgun (WGS) entry which is preliminary data.</text>
</comment>
<evidence type="ECO:0000256" key="2">
    <source>
        <dbReference type="ARBA" id="ARBA00023224"/>
    </source>
</evidence>
<evidence type="ECO:0000313" key="9">
    <source>
        <dbReference type="Proteomes" id="UP000315439"/>
    </source>
</evidence>
<feature type="transmembrane region" description="Helical" evidence="5">
    <location>
        <begin position="6"/>
        <end position="28"/>
    </location>
</feature>
<dbReference type="InterPro" id="IPR003660">
    <property type="entry name" value="HAMP_dom"/>
</dbReference>
<evidence type="ECO:0000256" key="4">
    <source>
        <dbReference type="PROSITE-ProRule" id="PRU00284"/>
    </source>
</evidence>
<sequence>MNLTVTARIAGGSGLVIVLLIALTFTGLSGVSSIDEGLTAVTDKSTPMLIAGSENVSSLLKATVEVNRFHQSRVTSELTDFEANYQSLMKSNKSSGQSLALAAQQYPEVLSSLDESKKAIAQFSELVPQVFEKHRRDLSLGDNVSGMRGEFEDVADELDSLLYDFSEDLGSGDTASVLQSMSNMVREATVTVTDVLVSTDPTVVDSAIRDITALVKDFDGKFSQVKGNSQATNNDYYADTEAAINKFRKLTNDSGNILETYALQLDIRAQAKQQLVESDVSATDAQAHLNNVFSKVKGLTQSIKEDAGDKVSSSRTLLISFAVIAILVAAGVNYWVLQSVTSPLNEVLRVITKLSKGDLTEKVEVHSEDELGKLSNGFNDLIDALRSMLKEIGSSSEQLSASAEQTAAISSQSSQNINYQKEQTDMIATAMTEMTATVDEVANSANNTLLEVQKANKETVDGQSVVQDSISTINKLASEIESAAVVIDKLDQYSTNIGAVLDVIRGIADQTNLLALNAAIEAARAGEQGRGFAVVADEVRTLASKTQESTSEIQEMIERLQTGTREAVTVMESSRSEAQNSVEQTATAGETLGKITQAVSVINDMSTHIASAAEEQSSVSQEMHQNVSSISEMADSTAQGASENLEASQELARLAEHMQKLVSRFKY</sequence>
<dbReference type="GO" id="GO:0006935">
    <property type="term" value="P:chemotaxis"/>
    <property type="evidence" value="ECO:0007669"/>
    <property type="project" value="InterPro"/>
</dbReference>
<keyword evidence="5" id="KW-1133">Transmembrane helix</keyword>
<dbReference type="Pfam" id="PF00015">
    <property type="entry name" value="MCPsignal"/>
    <property type="match status" value="1"/>
</dbReference>
<dbReference type="EMBL" id="VIKS01000016">
    <property type="protein sequence ID" value="TQV81453.1"/>
    <property type="molecule type" value="Genomic_DNA"/>
</dbReference>
<evidence type="ECO:0000256" key="5">
    <source>
        <dbReference type="SAM" id="Phobius"/>
    </source>
</evidence>
<dbReference type="SUPFAM" id="SSF58104">
    <property type="entry name" value="Methyl-accepting chemotaxis protein (MCP) signaling domain"/>
    <property type="match status" value="1"/>
</dbReference>
<reference evidence="8 9" key="1">
    <citation type="submission" date="2019-07" db="EMBL/GenBank/DDBJ databases">
        <title>Draft genome for Aliikangiella sp. M105.</title>
        <authorList>
            <person name="Wang G."/>
        </authorList>
    </citation>
    <scope>NUCLEOTIDE SEQUENCE [LARGE SCALE GENOMIC DNA]</scope>
    <source>
        <strain evidence="8 9">M105</strain>
    </source>
</reference>
<feature type="domain" description="Methyl-accepting transducer" evidence="6">
    <location>
        <begin position="395"/>
        <end position="631"/>
    </location>
</feature>
<dbReference type="PROSITE" id="PS50885">
    <property type="entry name" value="HAMP"/>
    <property type="match status" value="1"/>
</dbReference>
<evidence type="ECO:0000313" key="8">
    <source>
        <dbReference type="EMBL" id="TQV81453.1"/>
    </source>
</evidence>
<evidence type="ECO:0000259" key="7">
    <source>
        <dbReference type="PROSITE" id="PS50885"/>
    </source>
</evidence>
<evidence type="ECO:0000256" key="3">
    <source>
        <dbReference type="ARBA" id="ARBA00029447"/>
    </source>
</evidence>